<keyword evidence="2" id="KW-1185">Reference proteome</keyword>
<protein>
    <submittedName>
        <fullName evidence="1">Uncharacterized protein</fullName>
    </submittedName>
</protein>
<gene>
    <name evidence="1" type="ORF">PL8927_380103</name>
</gene>
<sequence>MGGMGGEIFFAGIRITNPTAIMARKQASGERDANYLKQRTRGIYRCSISQRQL</sequence>
<accession>A0A7Z9DWG5</accession>
<reference evidence="1" key="1">
    <citation type="submission" date="2019-10" db="EMBL/GenBank/DDBJ databases">
        <authorList>
            <consortium name="Genoscope - CEA"/>
            <person name="William W."/>
        </authorList>
    </citation>
    <scope>NUCLEOTIDE SEQUENCE [LARGE SCALE GENOMIC DNA]</scope>
    <source>
        <strain evidence="1">BBR_PRJEB10992</strain>
    </source>
</reference>
<dbReference type="AlphaFoldDB" id="A0A7Z9DWG5"/>
<evidence type="ECO:0000313" key="2">
    <source>
        <dbReference type="Proteomes" id="UP000184550"/>
    </source>
</evidence>
<proteinExistence type="predicted"/>
<evidence type="ECO:0000313" key="1">
    <source>
        <dbReference type="EMBL" id="VXD15212.1"/>
    </source>
</evidence>
<organism evidence="1 2">
    <name type="scientific">Planktothrix serta PCC 8927</name>
    <dbReference type="NCBI Taxonomy" id="671068"/>
    <lineage>
        <taxon>Bacteria</taxon>
        <taxon>Bacillati</taxon>
        <taxon>Cyanobacteriota</taxon>
        <taxon>Cyanophyceae</taxon>
        <taxon>Oscillatoriophycideae</taxon>
        <taxon>Oscillatoriales</taxon>
        <taxon>Microcoleaceae</taxon>
        <taxon>Planktothrix</taxon>
    </lineage>
</organism>
<name>A0A7Z9DWG5_9CYAN</name>
<comment type="caution">
    <text evidence="1">The sequence shown here is derived from an EMBL/GenBank/DDBJ whole genome shotgun (WGS) entry which is preliminary data.</text>
</comment>
<dbReference type="EMBL" id="CZCU02000111">
    <property type="protein sequence ID" value="VXD15212.1"/>
    <property type="molecule type" value="Genomic_DNA"/>
</dbReference>
<dbReference type="Proteomes" id="UP000184550">
    <property type="component" value="Unassembled WGS sequence"/>
</dbReference>